<evidence type="ECO:0000313" key="3">
    <source>
        <dbReference type="Proteomes" id="UP000184384"/>
    </source>
</evidence>
<reference evidence="2" key="2">
    <citation type="submission" date="2016-11" db="EMBL/GenBank/DDBJ databases">
        <authorList>
            <person name="Jaros S."/>
            <person name="Januszkiewicz K."/>
            <person name="Wedrychowicz H."/>
        </authorList>
    </citation>
    <scope>NUCLEOTIDE SEQUENCE [LARGE SCALE GENOMIC DNA]</scope>
    <source>
        <strain evidence="2">DSM 19729</strain>
    </source>
</reference>
<dbReference type="EMBL" id="PVUB01000010">
    <property type="protein sequence ID" value="PRZ20985.1"/>
    <property type="molecule type" value="Genomic_DNA"/>
</dbReference>
<accession>A0A1M5SH93</accession>
<dbReference type="Proteomes" id="UP000184384">
    <property type="component" value="Unassembled WGS sequence"/>
</dbReference>
<dbReference type="EMBL" id="FQWO01000012">
    <property type="protein sequence ID" value="SHH37861.1"/>
    <property type="molecule type" value="Genomic_DNA"/>
</dbReference>
<protein>
    <submittedName>
        <fullName evidence="2">Uncharacterized protein</fullName>
    </submittedName>
</protein>
<proteinExistence type="predicted"/>
<name>A0A1M5SH93_9FLAO</name>
<evidence type="ECO:0000313" key="2">
    <source>
        <dbReference type="EMBL" id="SHH37861.1"/>
    </source>
</evidence>
<reference evidence="3" key="1">
    <citation type="submission" date="2016-11" db="EMBL/GenBank/DDBJ databases">
        <authorList>
            <person name="Varghese N."/>
            <person name="Submissions S."/>
        </authorList>
    </citation>
    <scope>NUCLEOTIDE SEQUENCE [LARGE SCALE GENOMIC DNA]</scope>
    <source>
        <strain evidence="3">DSM 19729</strain>
    </source>
</reference>
<keyword evidence="4" id="KW-1185">Reference proteome</keyword>
<evidence type="ECO:0000313" key="1">
    <source>
        <dbReference type="EMBL" id="PRZ20985.1"/>
    </source>
</evidence>
<organism evidence="2 3">
    <name type="scientific">Flavobacterium granuli</name>
    <dbReference type="NCBI Taxonomy" id="280093"/>
    <lineage>
        <taxon>Bacteria</taxon>
        <taxon>Pseudomonadati</taxon>
        <taxon>Bacteroidota</taxon>
        <taxon>Flavobacteriia</taxon>
        <taxon>Flavobacteriales</taxon>
        <taxon>Flavobacteriaceae</taxon>
        <taxon>Flavobacterium</taxon>
    </lineage>
</organism>
<dbReference type="AlphaFoldDB" id="A0A1M5SH93"/>
<evidence type="ECO:0000313" key="4">
    <source>
        <dbReference type="Proteomes" id="UP000237771"/>
    </source>
</evidence>
<dbReference type="Proteomes" id="UP000237771">
    <property type="component" value="Unassembled WGS sequence"/>
</dbReference>
<reference evidence="1 4" key="3">
    <citation type="submission" date="2018-03" db="EMBL/GenBank/DDBJ databases">
        <title>Genomic Encyclopedia of Archaeal and Bacterial Type Strains, Phase II (KMG-II): from individual species to whole genera.</title>
        <authorList>
            <person name="Goeker M."/>
        </authorList>
    </citation>
    <scope>NUCLEOTIDE SEQUENCE [LARGE SCALE GENOMIC DNA]</scope>
    <source>
        <strain evidence="1 4">DSM 17797</strain>
    </source>
</reference>
<sequence length="136" mass="15498">MTESTDNSQLTIHDSQLTSHFSPKKKVKEEKISFDPLHILYILNSILKSQPPDSYYSRLTTHDSRFTIHDSQLTTHDSQPTIHDSQLTIHIFIFNNPNKYSPYPDFFKGSANSLNCASVIKPCLQAISSMQPTFNP</sequence>
<gene>
    <name evidence="1" type="ORF">BC624_1101</name>
    <name evidence="2" type="ORF">SAMN05443373_1121</name>
</gene>